<accession>A0A098ELS1</accession>
<dbReference type="PANTHER" id="PTHR46268:SF6">
    <property type="entry name" value="UNIVERSAL STRESS PROTEIN UP12"/>
    <property type="match status" value="1"/>
</dbReference>
<evidence type="ECO:0000313" key="4">
    <source>
        <dbReference type="EMBL" id="CEG23238.1"/>
    </source>
</evidence>
<dbReference type="InterPro" id="IPR006016">
    <property type="entry name" value="UspA"/>
</dbReference>
<dbReference type="AlphaFoldDB" id="A0A098ELS1"/>
<dbReference type="InterPro" id="IPR006015">
    <property type="entry name" value="Universal_stress_UspA"/>
</dbReference>
<organism evidence="4 5">
    <name type="scientific">Planococcus massiliensis</name>
    <dbReference type="NCBI Taxonomy" id="1499687"/>
    <lineage>
        <taxon>Bacteria</taxon>
        <taxon>Bacillati</taxon>
        <taxon>Bacillota</taxon>
        <taxon>Bacilli</taxon>
        <taxon>Bacillales</taxon>
        <taxon>Caryophanaceae</taxon>
        <taxon>Planococcus</taxon>
    </lineage>
</organism>
<dbReference type="STRING" id="1499687.BN1080_02187"/>
<evidence type="ECO:0000313" key="5">
    <source>
        <dbReference type="Proteomes" id="UP000043699"/>
    </source>
</evidence>
<dbReference type="Pfam" id="PF00582">
    <property type="entry name" value="Usp"/>
    <property type="match status" value="1"/>
</dbReference>
<sequence>MTLKYSQILVAVDGSKEAEWAFKKSVGIAKRNHATLNLVNIIDTRSFAAIEAYDRSIADRAQKFAEDLLGGYKKEAQAAGVEKVNILVDYGSPKTMISRELARKVTADLIICGATGLNAVERFLIGSVSEHIVRSAKCDVLVVRTEDTEDDDIDASTYRTSDELESNSPTDYIVGDKTPLQDPQKPDVGSDIGRR</sequence>
<protein>
    <submittedName>
        <fullName evidence="4">Putative universal stress protein</fullName>
    </submittedName>
</protein>
<evidence type="ECO:0000256" key="1">
    <source>
        <dbReference type="ARBA" id="ARBA00008791"/>
    </source>
</evidence>
<dbReference type="SUPFAM" id="SSF52402">
    <property type="entry name" value="Adenine nucleotide alpha hydrolases-like"/>
    <property type="match status" value="1"/>
</dbReference>
<dbReference type="EMBL" id="CCXS01000001">
    <property type="protein sequence ID" value="CEG23238.1"/>
    <property type="molecule type" value="Genomic_DNA"/>
</dbReference>
<comment type="similarity">
    <text evidence="1">Belongs to the universal stress protein A family.</text>
</comment>
<proteinExistence type="inferred from homology"/>
<reference evidence="4 5" key="1">
    <citation type="submission" date="2014-09" db="EMBL/GenBank/DDBJ databases">
        <authorList>
            <person name="Urmite Genomes Urmite Genomes"/>
        </authorList>
    </citation>
    <scope>NUCLEOTIDE SEQUENCE [LARGE SCALE GENOMIC DNA]</scope>
    <source>
        <strain evidence="4 5">ES2</strain>
    </source>
</reference>
<dbReference type="PRINTS" id="PR01438">
    <property type="entry name" value="UNVRSLSTRESS"/>
</dbReference>
<dbReference type="CDD" id="cd00293">
    <property type="entry name" value="USP-like"/>
    <property type="match status" value="1"/>
</dbReference>
<dbReference type="Gene3D" id="3.40.50.620">
    <property type="entry name" value="HUPs"/>
    <property type="match status" value="1"/>
</dbReference>
<evidence type="ECO:0000259" key="3">
    <source>
        <dbReference type="Pfam" id="PF00582"/>
    </source>
</evidence>
<dbReference type="InterPro" id="IPR014729">
    <property type="entry name" value="Rossmann-like_a/b/a_fold"/>
</dbReference>
<feature type="domain" description="UspA" evidence="3">
    <location>
        <begin position="5"/>
        <end position="144"/>
    </location>
</feature>
<dbReference type="Proteomes" id="UP000043699">
    <property type="component" value="Unassembled WGS sequence"/>
</dbReference>
<gene>
    <name evidence="4" type="ORF">BN1080_02187</name>
</gene>
<dbReference type="PANTHER" id="PTHR46268">
    <property type="entry name" value="STRESS RESPONSE PROTEIN NHAX"/>
    <property type="match status" value="1"/>
</dbReference>
<evidence type="ECO:0000256" key="2">
    <source>
        <dbReference type="SAM" id="MobiDB-lite"/>
    </source>
</evidence>
<feature type="region of interest" description="Disordered" evidence="2">
    <location>
        <begin position="153"/>
        <end position="195"/>
    </location>
</feature>
<keyword evidence="5" id="KW-1185">Reference proteome</keyword>
<name>A0A098ELS1_9BACL</name>